<dbReference type="Pfam" id="PF05133">
    <property type="entry name" value="SPP1_portal"/>
    <property type="match status" value="1"/>
</dbReference>
<reference evidence="2 3" key="1">
    <citation type="submission" date="2024-09" db="EMBL/GenBank/DDBJ databases">
        <title>The Natural Products Discovery Center: Release of the First 8490 Sequenced Strains for Exploring Actinobacteria Biosynthetic Diversity.</title>
        <authorList>
            <person name="Kalkreuter E."/>
            <person name="Kautsar S.A."/>
            <person name="Yang D."/>
            <person name="Bader C.D."/>
            <person name="Teijaro C.N."/>
            <person name="Fluegel L."/>
            <person name="Davis C.M."/>
            <person name="Simpson J.R."/>
            <person name="Lauterbach L."/>
            <person name="Steele A.D."/>
            <person name="Gui C."/>
            <person name="Meng S."/>
            <person name="Li G."/>
            <person name="Viehrig K."/>
            <person name="Ye F."/>
            <person name="Su P."/>
            <person name="Kiefer A.F."/>
            <person name="Nichols A."/>
            <person name="Cepeda A.J."/>
            <person name="Yan W."/>
            <person name="Fan B."/>
            <person name="Jiang Y."/>
            <person name="Adhikari A."/>
            <person name="Zheng C.-J."/>
            <person name="Schuster L."/>
            <person name="Cowan T.M."/>
            <person name="Smanski M.J."/>
            <person name="Chevrette M.G."/>
            <person name="De Carvalho L.P.S."/>
            <person name="Shen B."/>
        </authorList>
    </citation>
    <scope>NUCLEOTIDE SEQUENCE [LARGE SCALE GENOMIC DNA]</scope>
    <source>
        <strain evidence="2 3">NPDC058584</strain>
    </source>
</reference>
<feature type="region of interest" description="Disordered" evidence="1">
    <location>
        <begin position="455"/>
        <end position="476"/>
    </location>
</feature>
<evidence type="ECO:0000313" key="2">
    <source>
        <dbReference type="EMBL" id="MFD3956586.1"/>
    </source>
</evidence>
<sequence length="476" mass="52838">MGDVRVALAGALSSRRAEMPDLIRVDQYYRGIQDRPYIPKRAEAEFGQMVTKSLENWLPLIVSTVAQNLRVEGYRRSDKPEDLEPWRYWADNLMDSRQAQVHRAALTFGKAYVSVMPGTSPITGEPAPVIRPMSPLSVTGFSEDPDADWLDLVVRSLGKVVQGEDTFLRWEVWDDEAVSEVWQPEGTDDPAEWRVVASEPHGMDRCPVVVFRNRWADSPTTMTHELGEVSPLMPIQDRINSTTFDMLVAQSYSAFRQRWATGIQIPKDPRTGRPVETFQAAVDRVWATPSDKVRFGEFEQTDLSGYLSSRDAAIKAMAAIAQVPPHSFASGVANISADALTALETGLSRKVHERQTIFGEAWGQVFRLAAYAVGDASNAQDTEARVIWHDAEARSLSQTVDALGKAHQMLGVPQQALWERIPGVTTFDVEAWRALKVQEDEAAERRGLSLIMGADHTGRDTEQDAGPVASDYVTAA</sequence>
<dbReference type="EMBL" id="JBHXPM010000008">
    <property type="protein sequence ID" value="MFD3956586.1"/>
    <property type="molecule type" value="Genomic_DNA"/>
</dbReference>
<protein>
    <submittedName>
        <fullName evidence="2">Phage portal protein</fullName>
    </submittedName>
</protein>
<dbReference type="InterPro" id="IPR021145">
    <property type="entry name" value="Portal_protein_SPP1_Gp6-like"/>
</dbReference>
<evidence type="ECO:0000313" key="3">
    <source>
        <dbReference type="Proteomes" id="UP001598300"/>
    </source>
</evidence>
<evidence type="ECO:0000256" key="1">
    <source>
        <dbReference type="SAM" id="MobiDB-lite"/>
    </source>
</evidence>
<accession>A0ABW6DV31</accession>
<gene>
    <name evidence="2" type="ORF">ACFWR3_10920</name>
</gene>
<comment type="caution">
    <text evidence="2">The sequence shown here is derived from an EMBL/GenBank/DDBJ whole genome shotgun (WGS) entry which is preliminary data.</text>
</comment>
<name>A0ABW6DV31_9ACTN</name>
<dbReference type="Proteomes" id="UP001598300">
    <property type="component" value="Unassembled WGS sequence"/>
</dbReference>
<organism evidence="2 3">
    <name type="scientific">Streptomyces bacillaris</name>
    <dbReference type="NCBI Taxonomy" id="68179"/>
    <lineage>
        <taxon>Bacteria</taxon>
        <taxon>Bacillati</taxon>
        <taxon>Actinomycetota</taxon>
        <taxon>Actinomycetes</taxon>
        <taxon>Kitasatosporales</taxon>
        <taxon>Streptomycetaceae</taxon>
        <taxon>Streptomyces</taxon>
    </lineage>
</organism>
<proteinExistence type="predicted"/>
<keyword evidence="3" id="KW-1185">Reference proteome</keyword>
<dbReference type="RefSeq" id="WP_070202579.1">
    <property type="nucleotide sequence ID" value="NZ_JBHVRE010000019.1"/>
</dbReference>